<dbReference type="OrthoDB" id="350529at2157"/>
<keyword evidence="3" id="KW-1185">Reference proteome</keyword>
<dbReference type="AlphaFoldDB" id="A0A2U9ICL0"/>
<dbReference type="PANTHER" id="PTHR42824:SF1">
    <property type="entry name" value="GLUTAMINE AMIDOTRANSFERASE YAFJ-RELATED"/>
    <property type="match status" value="1"/>
</dbReference>
<keyword evidence="2" id="KW-0315">Glutamine amidotransferase</keyword>
<dbReference type="GO" id="GO:0016740">
    <property type="term" value="F:transferase activity"/>
    <property type="evidence" value="ECO:0007669"/>
    <property type="project" value="UniProtKB-KW"/>
</dbReference>
<dbReference type="PROSITE" id="PS51278">
    <property type="entry name" value="GATASE_TYPE_2"/>
    <property type="match status" value="1"/>
</dbReference>
<dbReference type="SUPFAM" id="SSF56235">
    <property type="entry name" value="N-terminal nucleophile aminohydrolases (Ntn hydrolases)"/>
    <property type="match status" value="1"/>
</dbReference>
<keyword evidence="2" id="KW-0808">Transferase</keyword>
<evidence type="ECO:0000259" key="1">
    <source>
        <dbReference type="PROSITE" id="PS51278"/>
    </source>
</evidence>
<dbReference type="PANTHER" id="PTHR42824">
    <property type="entry name" value="GLUTAMINE AMIDOTRANSFERASE"/>
    <property type="match status" value="1"/>
</dbReference>
<feature type="domain" description="Glutamine amidotransferase type-2" evidence="1">
    <location>
        <begin position="1"/>
        <end position="234"/>
    </location>
</feature>
<dbReference type="InterPro" id="IPR029055">
    <property type="entry name" value="Ntn_hydrolases_N"/>
</dbReference>
<organism evidence="2 3">
    <name type="scientific">Acidianus brierleyi</name>
    <dbReference type="NCBI Taxonomy" id="41673"/>
    <lineage>
        <taxon>Archaea</taxon>
        <taxon>Thermoproteota</taxon>
        <taxon>Thermoprotei</taxon>
        <taxon>Sulfolobales</taxon>
        <taxon>Sulfolobaceae</taxon>
        <taxon>Acidianus</taxon>
    </lineage>
</organism>
<dbReference type="InterPro" id="IPR017932">
    <property type="entry name" value="GATase_2_dom"/>
</dbReference>
<name>A0A2U9ICL0_9CREN</name>
<dbReference type="KEGG" id="abri:DFR85_03085"/>
<gene>
    <name evidence="2" type="ORF">DFR85_03085</name>
</gene>
<protein>
    <submittedName>
        <fullName evidence="2">Class II glutamine amidotransferase</fullName>
    </submittedName>
</protein>
<proteinExistence type="predicted"/>
<sequence>MFAYYGSSSSKIEELFNCLKKSAEKDVYFGNATHPDGWGFVILTKDQIFHYRSANPIFTENLPIKLDDEETMAIFHARQATDKNLVGSQFSHPYSEANENGLFFFAHNGSVDKEKLSQDLLINSDMVVDSELALKFLLRYSNIYNGINDLKNYTRSSLNSFIIRISREKEAELFYLNYVRNRSEKASSNYYDLYIDTKDGISVFSSTLSYYCNDLGQNKVKYGELTPIGKMKLI</sequence>
<accession>A0A2U9ICL0</accession>
<evidence type="ECO:0000313" key="2">
    <source>
        <dbReference type="EMBL" id="AWR93749.1"/>
    </source>
</evidence>
<dbReference type="EMBL" id="CP029289">
    <property type="protein sequence ID" value="AWR93749.1"/>
    <property type="molecule type" value="Genomic_DNA"/>
</dbReference>
<reference evidence="2 3" key="1">
    <citation type="submission" date="2018-05" db="EMBL/GenBank/DDBJ databases">
        <title>Complete Genome Sequences of Extremely Thermoacidophilic, Metal-Mobilizing Type-Strain Members of the Archaeal Family Sulfolobaceae: Acidianus brierleyi DSM-1651T, Acidianus sulfidivorans DSM-18786T, Metallosphaera hakonensis DSM-7519T, and Metallosphaera prunae DSM-10039T.</title>
        <authorList>
            <person name="Counts J.A."/>
            <person name="Kelly R.M."/>
        </authorList>
    </citation>
    <scope>NUCLEOTIDE SEQUENCE [LARGE SCALE GENOMIC DNA]</scope>
    <source>
        <strain evidence="2 3">DSM 1651</strain>
    </source>
</reference>
<evidence type="ECO:0000313" key="3">
    <source>
        <dbReference type="Proteomes" id="UP000248044"/>
    </source>
</evidence>
<dbReference type="Gene3D" id="3.60.20.10">
    <property type="entry name" value="Glutamine Phosphoribosylpyrophosphate, subunit 1, domain 1"/>
    <property type="match status" value="1"/>
</dbReference>
<dbReference type="Proteomes" id="UP000248044">
    <property type="component" value="Chromosome"/>
</dbReference>